<dbReference type="STRING" id="77586.A0A0D9WEF2"/>
<dbReference type="Proteomes" id="UP000032180">
    <property type="component" value="Chromosome 5"/>
</dbReference>
<evidence type="ECO:0008006" key="4">
    <source>
        <dbReference type="Google" id="ProtNLM"/>
    </source>
</evidence>
<evidence type="ECO:0000313" key="3">
    <source>
        <dbReference type="Proteomes" id="UP000032180"/>
    </source>
</evidence>
<sequence length="102" mass="11563">MKRFCGNRRFPVWQVLVCSWLFTAAQPQQAPKTDPTEVAALNKILGRWGKKASSEWNISGEPCSGVASDQSNWDNYPNINPIIKCRCTYNNNSVCHITKLYV</sequence>
<feature type="signal peptide" evidence="1">
    <location>
        <begin position="1"/>
        <end position="25"/>
    </location>
</feature>
<dbReference type="eggNOG" id="ENOG502QUW9">
    <property type="taxonomic scope" value="Eukaryota"/>
</dbReference>
<organism evidence="2 3">
    <name type="scientific">Leersia perrieri</name>
    <dbReference type="NCBI Taxonomy" id="77586"/>
    <lineage>
        <taxon>Eukaryota</taxon>
        <taxon>Viridiplantae</taxon>
        <taxon>Streptophyta</taxon>
        <taxon>Embryophyta</taxon>
        <taxon>Tracheophyta</taxon>
        <taxon>Spermatophyta</taxon>
        <taxon>Magnoliopsida</taxon>
        <taxon>Liliopsida</taxon>
        <taxon>Poales</taxon>
        <taxon>Poaceae</taxon>
        <taxon>BOP clade</taxon>
        <taxon>Oryzoideae</taxon>
        <taxon>Oryzeae</taxon>
        <taxon>Oryzinae</taxon>
        <taxon>Leersia</taxon>
    </lineage>
</organism>
<dbReference type="Gramene" id="LPERR05G07540.1">
    <property type="protein sequence ID" value="LPERR05G07540.1"/>
    <property type="gene ID" value="LPERR05G07540"/>
</dbReference>
<keyword evidence="1" id="KW-0732">Signal</keyword>
<feature type="chain" id="PRO_5002348928" description="Leucine-rich repeat-containing N-terminal plant-type domain-containing protein" evidence="1">
    <location>
        <begin position="26"/>
        <end position="102"/>
    </location>
</feature>
<proteinExistence type="predicted"/>
<reference evidence="2" key="3">
    <citation type="submission" date="2015-04" db="UniProtKB">
        <authorList>
            <consortium name="EnsemblPlants"/>
        </authorList>
    </citation>
    <scope>IDENTIFICATION</scope>
</reference>
<dbReference type="EnsemblPlants" id="LPERR05G07540.1">
    <property type="protein sequence ID" value="LPERR05G07540.1"/>
    <property type="gene ID" value="LPERR05G07540"/>
</dbReference>
<reference evidence="3" key="2">
    <citation type="submission" date="2013-12" db="EMBL/GenBank/DDBJ databases">
        <authorList>
            <person name="Yu Y."/>
            <person name="Lee S."/>
            <person name="de Baynast K."/>
            <person name="Wissotski M."/>
            <person name="Liu L."/>
            <person name="Talag J."/>
            <person name="Goicoechea J."/>
            <person name="Angelova A."/>
            <person name="Jetty R."/>
            <person name="Kudrna D."/>
            <person name="Golser W."/>
            <person name="Rivera L."/>
            <person name="Zhang J."/>
            <person name="Wing R."/>
        </authorList>
    </citation>
    <scope>NUCLEOTIDE SEQUENCE</scope>
</reference>
<dbReference type="AlphaFoldDB" id="A0A0D9WEF2"/>
<dbReference type="HOGENOM" id="CLU_082858_2_0_1"/>
<name>A0A0D9WEF2_9ORYZ</name>
<evidence type="ECO:0000256" key="1">
    <source>
        <dbReference type="SAM" id="SignalP"/>
    </source>
</evidence>
<reference evidence="2 3" key="1">
    <citation type="submission" date="2012-08" db="EMBL/GenBank/DDBJ databases">
        <title>Oryza genome evolution.</title>
        <authorList>
            <person name="Wing R.A."/>
        </authorList>
    </citation>
    <scope>NUCLEOTIDE SEQUENCE</scope>
</reference>
<evidence type="ECO:0000313" key="2">
    <source>
        <dbReference type="EnsemblPlants" id="LPERR05G07540.1"/>
    </source>
</evidence>
<keyword evidence="3" id="KW-1185">Reference proteome</keyword>
<accession>A0A0D9WEF2</accession>
<protein>
    <recommendedName>
        <fullName evidence="4">Leucine-rich repeat-containing N-terminal plant-type domain-containing protein</fullName>
    </recommendedName>
</protein>